<comment type="subcellular location">
    <subcellularLocation>
        <location evidence="1">Periplasm</location>
    </subcellularLocation>
</comment>
<evidence type="ECO:0000256" key="2">
    <source>
        <dbReference type="ARBA" id="ARBA00022729"/>
    </source>
</evidence>
<dbReference type="PANTHER" id="PTHR33376">
    <property type="match status" value="1"/>
</dbReference>
<feature type="signal peptide" evidence="4">
    <location>
        <begin position="1"/>
        <end position="33"/>
    </location>
</feature>
<dbReference type="InterPro" id="IPR018389">
    <property type="entry name" value="DctP_fam"/>
</dbReference>
<evidence type="ECO:0000256" key="3">
    <source>
        <dbReference type="ARBA" id="ARBA00022764"/>
    </source>
</evidence>
<sequence length="335" mass="36628">MEHFINNPLTRRGLAMLSVALLGSAAFISPATAQQTIRLAHHLPTDSEQHIAAERFAELVQDRSAGALKVQILPAGQMGGQRELIESVQLGTLEMAYGESGLYANYVPAFGILTLPYLYRDPAHWASVVTGEIGTGLAEELANSADLRVLNWIQAGYRDTYTTEAPILSPADFQGLRIRVPESPVFVETFAALGAQPTPIPGPEIYTAMQAGVVAAMEGTPEFAYGQRIYEVAGHLSMTRHIFFDGSFVTSDTFLNGLSDDYRTIITEAAEEVAALQREEWADRESGWLDLMREGGIEVHEVDQEPFREALAPLRDLFAERAGAADTLQAIYEAQ</sequence>
<protein>
    <submittedName>
        <fullName evidence="5">TRAP transporter substrate-binding protein</fullName>
    </submittedName>
</protein>
<dbReference type="PIRSF" id="PIRSF006470">
    <property type="entry name" value="DctB"/>
    <property type="match status" value="1"/>
</dbReference>
<accession>A0ABY2KHB7</accession>
<evidence type="ECO:0000256" key="4">
    <source>
        <dbReference type="SAM" id="SignalP"/>
    </source>
</evidence>
<keyword evidence="6" id="KW-1185">Reference proteome</keyword>
<organism evidence="5 6">
    <name type="scientific">Pseudotabrizicola sediminis</name>
    <dbReference type="NCBI Taxonomy" id="2486418"/>
    <lineage>
        <taxon>Bacteria</taxon>
        <taxon>Pseudomonadati</taxon>
        <taxon>Pseudomonadota</taxon>
        <taxon>Alphaproteobacteria</taxon>
        <taxon>Rhodobacterales</taxon>
        <taxon>Paracoccaceae</taxon>
        <taxon>Pseudotabrizicola</taxon>
    </lineage>
</organism>
<gene>
    <name evidence="5" type="ORF">EEB11_17700</name>
</gene>
<comment type="caution">
    <text evidence="5">The sequence shown here is derived from an EMBL/GenBank/DDBJ whole genome shotgun (WGS) entry which is preliminary data.</text>
</comment>
<name>A0ABY2KHB7_9RHOB</name>
<evidence type="ECO:0000256" key="1">
    <source>
        <dbReference type="ARBA" id="ARBA00004418"/>
    </source>
</evidence>
<dbReference type="NCBIfam" id="NF037995">
    <property type="entry name" value="TRAP_S1"/>
    <property type="match status" value="1"/>
</dbReference>
<proteinExistence type="predicted"/>
<dbReference type="RefSeq" id="WP_135433646.1">
    <property type="nucleotide sequence ID" value="NZ_RPEM01000017.1"/>
</dbReference>
<dbReference type="InterPro" id="IPR038404">
    <property type="entry name" value="TRAP_DctP_sf"/>
</dbReference>
<dbReference type="Gene3D" id="3.40.190.170">
    <property type="entry name" value="Bacterial extracellular solute-binding protein, family 7"/>
    <property type="match status" value="1"/>
</dbReference>
<dbReference type="Proteomes" id="UP000297741">
    <property type="component" value="Unassembled WGS sequence"/>
</dbReference>
<reference evidence="5 6" key="1">
    <citation type="submission" date="2018-11" db="EMBL/GenBank/DDBJ databases">
        <title>Tabrizicola sp. isolated from sediment of alpine lake.</title>
        <authorList>
            <person name="Liu Z."/>
        </authorList>
    </citation>
    <scope>NUCLEOTIDE SEQUENCE [LARGE SCALE GENOMIC DNA]</scope>
    <source>
        <strain evidence="5 6">DRYC-M-16</strain>
    </source>
</reference>
<keyword evidence="2 4" id="KW-0732">Signal</keyword>
<feature type="chain" id="PRO_5045345629" evidence="4">
    <location>
        <begin position="34"/>
        <end position="335"/>
    </location>
</feature>
<dbReference type="PANTHER" id="PTHR33376:SF2">
    <property type="entry name" value="DICARBOXYLATE-BINDING PERIPLASMIC PROTEIN"/>
    <property type="match status" value="1"/>
</dbReference>
<evidence type="ECO:0000313" key="5">
    <source>
        <dbReference type="EMBL" id="TGD41657.1"/>
    </source>
</evidence>
<keyword evidence="3" id="KW-0574">Periplasm</keyword>
<dbReference type="NCBIfam" id="TIGR00787">
    <property type="entry name" value="dctP"/>
    <property type="match status" value="1"/>
</dbReference>
<dbReference type="Pfam" id="PF03480">
    <property type="entry name" value="DctP"/>
    <property type="match status" value="1"/>
</dbReference>
<evidence type="ECO:0000313" key="6">
    <source>
        <dbReference type="Proteomes" id="UP000297741"/>
    </source>
</evidence>
<dbReference type="CDD" id="cd13603">
    <property type="entry name" value="PBP2_TRAP_Siap_TeaA_like"/>
    <property type="match status" value="1"/>
</dbReference>
<dbReference type="EMBL" id="RPEM01000017">
    <property type="protein sequence ID" value="TGD41657.1"/>
    <property type="molecule type" value="Genomic_DNA"/>
</dbReference>
<dbReference type="InterPro" id="IPR004682">
    <property type="entry name" value="TRAP_DctP"/>
</dbReference>